<evidence type="ECO:0000313" key="2">
    <source>
        <dbReference type="Proteomes" id="UP000501914"/>
    </source>
</evidence>
<dbReference type="RefSeq" id="WP_167871824.1">
    <property type="nucleotide sequence ID" value="NZ_CP048852.1"/>
</dbReference>
<dbReference type="EMBL" id="CP048852">
    <property type="protein sequence ID" value="QIW78995.1"/>
    <property type="molecule type" value="Genomic_DNA"/>
</dbReference>
<sequence>MEKHKDVLLEQVQEFELVFEKYFKAFMEYLKGGILKDSEYVFNHPTLFQLSNKLQVVYLKLPAYLRKRLMELEFEVFLHCNNVVDFYSFRIFLLENQRFQRTSTIAERVTSEIDLAKLLIENGTFETYIKLPKRNFEFYREQAQYKIMNELYEKRLESEKNKEISAQNYAVNESGNGLENDKELPKKDDFFDTAMEKVGRAGTILDSADNIVGKTFNLIKALTNIGKLF</sequence>
<organism evidence="1 2">
    <name type="scientific">Bacillus tequilensis</name>
    <dbReference type="NCBI Taxonomy" id="227866"/>
    <lineage>
        <taxon>Bacteria</taxon>
        <taxon>Bacillati</taxon>
        <taxon>Bacillota</taxon>
        <taxon>Bacilli</taxon>
        <taxon>Bacillales</taxon>
        <taxon>Bacillaceae</taxon>
        <taxon>Bacillus</taxon>
    </lineage>
</organism>
<reference evidence="1 2" key="1">
    <citation type="submission" date="2020-02" db="EMBL/GenBank/DDBJ databases">
        <title>Genome sequencing, annotation and comparative genomic analysis of Bacillus tequilensis EA-CB0015, an effective biological control agent against Pseudocercospora fijiensis in banana plants.</title>
        <authorList>
            <person name="Cuellar-Gaviria T.Z."/>
            <person name="Ju K.-S."/>
            <person name="Villegas-Escobar V."/>
        </authorList>
    </citation>
    <scope>NUCLEOTIDE SEQUENCE [LARGE SCALE GENOMIC DNA]</scope>
    <source>
        <strain evidence="1 2">EA-CB0015</strain>
    </source>
</reference>
<dbReference type="KEGG" id="bteq:G4P54_03825"/>
<gene>
    <name evidence="1" type="ORF">G4P54_03825</name>
</gene>
<dbReference type="AlphaFoldDB" id="A0A6H0WK00"/>
<name>A0A6H0WK00_9BACI</name>
<evidence type="ECO:0000313" key="1">
    <source>
        <dbReference type="EMBL" id="QIW78995.1"/>
    </source>
</evidence>
<dbReference type="Proteomes" id="UP000501914">
    <property type="component" value="Chromosome"/>
</dbReference>
<protein>
    <submittedName>
        <fullName evidence="1">Uncharacterized protein</fullName>
    </submittedName>
</protein>
<proteinExistence type="predicted"/>
<keyword evidence="2" id="KW-1185">Reference proteome</keyword>
<accession>A0A6H0WK00</accession>